<reference evidence="11" key="1">
    <citation type="submission" date="2020-04" db="EMBL/GenBank/DDBJ databases">
        <authorList>
            <person name="Neveu A P."/>
        </authorList>
    </citation>
    <scope>NUCLEOTIDE SEQUENCE</scope>
    <source>
        <tissue evidence="11">Whole embryo</tissue>
    </source>
</reference>
<evidence type="ECO:0000256" key="10">
    <source>
        <dbReference type="HAMAP-Rule" id="MF_03101"/>
    </source>
</evidence>
<comment type="function">
    <text evidence="10">Catalyzes the hydroxylation of the N(6)-(4-aminobutyl)-L-lysine intermediate to form hypusine, an essential post-translational modification only found in mature eIF-5A factor.</text>
</comment>
<feature type="binding site" evidence="10">
    <location>
        <position position="86"/>
    </location>
    <ligand>
        <name>Fe cation</name>
        <dbReference type="ChEBI" id="CHEBI:24875"/>
        <label>1</label>
    </ligand>
</feature>
<feature type="binding site" evidence="10">
    <location>
        <position position="211"/>
    </location>
    <ligand>
        <name>Fe cation</name>
        <dbReference type="ChEBI" id="CHEBI:24875"/>
        <label>2</label>
    </ligand>
</feature>
<feature type="binding site" evidence="10">
    <location>
        <position position="245"/>
    </location>
    <ligand>
        <name>Fe cation</name>
        <dbReference type="ChEBI" id="CHEBI:24875"/>
        <label>2</label>
    </ligand>
</feature>
<dbReference type="FunFam" id="1.25.10.10:FF:000099">
    <property type="entry name" value="Deoxyhypusine hydroxylase"/>
    <property type="match status" value="1"/>
</dbReference>
<feature type="binding site" evidence="10">
    <location>
        <position position="212"/>
    </location>
    <ligand>
        <name>Fe cation</name>
        <dbReference type="ChEBI" id="CHEBI:24875"/>
        <label>2</label>
    </ligand>
</feature>
<dbReference type="EC" id="1.14.99.29" evidence="10"/>
<keyword evidence="5 10" id="KW-0560">Oxidoreductase</keyword>
<accession>A0A6F9DBV3</accession>
<dbReference type="Pfam" id="PF03130">
    <property type="entry name" value="HEAT_PBS"/>
    <property type="match status" value="1"/>
</dbReference>
<keyword evidence="6 10" id="KW-0408">Iron</keyword>
<evidence type="ECO:0000256" key="7">
    <source>
        <dbReference type="ARBA" id="ARBA00023033"/>
    </source>
</evidence>
<dbReference type="UniPathway" id="UPA00354"/>
<protein>
    <recommendedName>
        <fullName evidence="10">Deoxyhypusine hydroxylase</fullName>
        <shortName evidence="10">DOHH</shortName>
        <ecNumber evidence="10">1.14.99.29</ecNumber>
    </recommendedName>
    <alternativeName>
        <fullName evidence="10">Deoxyhypusine dioxygenase</fullName>
    </alternativeName>
    <alternativeName>
        <fullName evidence="10">Deoxyhypusine monooxygenase</fullName>
    </alternativeName>
</protein>
<evidence type="ECO:0000313" key="11">
    <source>
        <dbReference type="EMBL" id="CAB3239455.1"/>
    </source>
</evidence>
<comment type="pathway">
    <text evidence="2 10">Protein modification; eIF5A hypusination.</text>
</comment>
<comment type="catalytic activity">
    <reaction evidence="1 10">
        <text>[eIF5A protein]-deoxyhypusine + AH2 + O2 = [eIF5A protein]-hypusine + A + H2O</text>
        <dbReference type="Rhea" id="RHEA:14101"/>
        <dbReference type="Rhea" id="RHEA-COMP:10144"/>
        <dbReference type="Rhea" id="RHEA-COMP:12592"/>
        <dbReference type="ChEBI" id="CHEBI:13193"/>
        <dbReference type="ChEBI" id="CHEBI:15377"/>
        <dbReference type="ChEBI" id="CHEBI:15379"/>
        <dbReference type="ChEBI" id="CHEBI:17499"/>
        <dbReference type="ChEBI" id="CHEBI:82657"/>
        <dbReference type="ChEBI" id="CHEBI:91175"/>
        <dbReference type="EC" id="1.14.99.29"/>
    </reaction>
</comment>
<dbReference type="GO" id="GO:0046872">
    <property type="term" value="F:metal ion binding"/>
    <property type="evidence" value="ECO:0007669"/>
    <property type="project" value="UniProtKB-KW"/>
</dbReference>
<dbReference type="Gene3D" id="1.25.10.10">
    <property type="entry name" value="Leucine-rich Repeat Variant"/>
    <property type="match status" value="2"/>
</dbReference>
<dbReference type="GO" id="GO:0019135">
    <property type="term" value="F:deoxyhypusine monooxygenase activity"/>
    <property type="evidence" value="ECO:0007669"/>
    <property type="project" value="UniProtKB-UniRule"/>
</dbReference>
<evidence type="ECO:0000256" key="6">
    <source>
        <dbReference type="ARBA" id="ARBA00023004"/>
    </source>
</evidence>
<evidence type="ECO:0000256" key="4">
    <source>
        <dbReference type="ARBA" id="ARBA00022737"/>
    </source>
</evidence>
<dbReference type="InterPro" id="IPR027517">
    <property type="entry name" value="Deoxyhypusine_hydroxylase"/>
</dbReference>
<keyword evidence="4" id="KW-0677">Repeat</keyword>
<name>A0A6F9DBV3_9ASCI</name>
<keyword evidence="8 10" id="KW-0386">Hypusine biosynthesis</keyword>
<dbReference type="InterPro" id="IPR011989">
    <property type="entry name" value="ARM-like"/>
</dbReference>
<dbReference type="SMART" id="SM00567">
    <property type="entry name" value="EZ_HEAT"/>
    <property type="match status" value="6"/>
</dbReference>
<dbReference type="PANTHER" id="PTHR12697:SF5">
    <property type="entry name" value="DEOXYHYPUSINE HYDROXYLASE"/>
    <property type="match status" value="1"/>
</dbReference>
<evidence type="ECO:0000256" key="5">
    <source>
        <dbReference type="ARBA" id="ARBA00023002"/>
    </source>
</evidence>
<evidence type="ECO:0000256" key="2">
    <source>
        <dbReference type="ARBA" id="ARBA00005041"/>
    </source>
</evidence>
<dbReference type="AlphaFoldDB" id="A0A6F9DBV3"/>
<gene>
    <name evidence="11" type="primary">Dohh</name>
</gene>
<comment type="similarity">
    <text evidence="10">Belongs to the deoxyhypusine hydroxylase family.</text>
</comment>
<keyword evidence="7 10" id="KW-0503">Monooxygenase</keyword>
<dbReference type="InterPro" id="IPR016024">
    <property type="entry name" value="ARM-type_fold"/>
</dbReference>
<keyword evidence="3 10" id="KW-0479">Metal-binding</keyword>
<feature type="binding site" evidence="10">
    <location>
        <position position="244"/>
    </location>
    <ligand>
        <name>Fe cation</name>
        <dbReference type="ChEBI" id="CHEBI:24875"/>
        <label>2</label>
    </ligand>
</feature>
<feature type="binding site" evidence="10">
    <location>
        <position position="85"/>
    </location>
    <ligand>
        <name>Fe cation</name>
        <dbReference type="ChEBI" id="CHEBI:24875"/>
        <label>1</label>
    </ligand>
</feature>
<dbReference type="SUPFAM" id="SSF48371">
    <property type="entry name" value="ARM repeat"/>
    <property type="match status" value="1"/>
</dbReference>
<evidence type="ECO:0000256" key="9">
    <source>
        <dbReference type="ARBA" id="ARBA00045876"/>
    </source>
</evidence>
<feature type="binding site" evidence="10">
    <location>
        <position position="53"/>
    </location>
    <ligand>
        <name>Fe cation</name>
        <dbReference type="ChEBI" id="CHEBI:24875"/>
        <label>1</label>
    </ligand>
</feature>
<dbReference type="PANTHER" id="PTHR12697">
    <property type="entry name" value="PBS LYASE HEAT-LIKE PROTEIN"/>
    <property type="match status" value="1"/>
</dbReference>
<comment type="cofactor">
    <cofactor evidence="10">
        <name>Fe(2+)</name>
        <dbReference type="ChEBI" id="CHEBI:29033"/>
    </cofactor>
    <text evidence="10">Binds 2 Fe(2+) ions per subunit.</text>
</comment>
<evidence type="ECO:0000256" key="1">
    <source>
        <dbReference type="ARBA" id="ARBA00000068"/>
    </source>
</evidence>
<sequence>MDICKVGAILNDTNANLSSRFRALFMLRNAGGKDAVEEISRCFVDKSDLLNHELAYCLGQMQNDAAIPKLVSLLENIKLAPILRHEAGEALGAIGNPCCLSVLETFAKDSVQEVAETCELAIEKIKWLKQMENASAREDLIPAPFTSVDPAPSGKISETNVNILKDIMVNKTKPLFERYRAMFSLRNLNNTAGAIAIAEGLKCEDSALFRHEIAYVLGQLQNDAVVTQLSRSLSNEDENCMVRHECAEALGSIASSECLDILQKFLTDPDDIVRESCEVALDMYNYEHSQQLNYELNV</sequence>
<dbReference type="EMBL" id="LR784624">
    <property type="protein sequence ID" value="CAB3239455.1"/>
    <property type="molecule type" value="mRNA"/>
</dbReference>
<evidence type="ECO:0000256" key="3">
    <source>
        <dbReference type="ARBA" id="ARBA00022723"/>
    </source>
</evidence>
<evidence type="ECO:0000256" key="8">
    <source>
        <dbReference type="ARBA" id="ARBA00023256"/>
    </source>
</evidence>
<dbReference type="Pfam" id="PF13646">
    <property type="entry name" value="HEAT_2"/>
    <property type="match status" value="1"/>
</dbReference>
<feature type="binding site" evidence="10">
    <location>
        <position position="52"/>
    </location>
    <ligand>
        <name>Fe cation</name>
        <dbReference type="ChEBI" id="CHEBI:24875"/>
        <label>1</label>
    </ligand>
</feature>
<dbReference type="InterPro" id="IPR004155">
    <property type="entry name" value="PBS_lyase_HEAT"/>
</dbReference>
<dbReference type="HAMAP" id="MF_03101">
    <property type="entry name" value="Deoxyhypusine_hydroxylase"/>
    <property type="match status" value="1"/>
</dbReference>
<comment type="function">
    <text evidence="9">Catalyzes the hydroxylation of the N(6)-(4-aminobutyl)-L-lysine intermediate produced by deoxyhypusine synthase/DHPS on a critical lysine of the eukaryotic translation initiation factor 5A/eIF-5A. This is the second step of the post-translational modification of that lysine into an unusual amino acid residue named hypusine. Hypusination is unique to mature eIF-5A factor and is essential for its function.</text>
</comment>
<proteinExistence type="evidence at transcript level"/>
<organism evidence="11">
    <name type="scientific">Phallusia mammillata</name>
    <dbReference type="NCBI Taxonomy" id="59560"/>
    <lineage>
        <taxon>Eukaryota</taxon>
        <taxon>Metazoa</taxon>
        <taxon>Chordata</taxon>
        <taxon>Tunicata</taxon>
        <taxon>Ascidiacea</taxon>
        <taxon>Phlebobranchia</taxon>
        <taxon>Ascidiidae</taxon>
        <taxon>Phallusia</taxon>
    </lineage>
</organism>